<keyword evidence="1" id="KW-0805">Transcription regulation</keyword>
<dbReference type="PANTHER" id="PTHR43133:SF51">
    <property type="entry name" value="RNA POLYMERASE SIGMA FACTOR"/>
    <property type="match status" value="1"/>
</dbReference>
<dbReference type="Pfam" id="PF04542">
    <property type="entry name" value="Sigma70_r2"/>
    <property type="match status" value="1"/>
</dbReference>
<evidence type="ECO:0000313" key="5">
    <source>
        <dbReference type="EMBL" id="TWT41295.1"/>
    </source>
</evidence>
<proteinExistence type="predicted"/>
<evidence type="ECO:0000256" key="1">
    <source>
        <dbReference type="ARBA" id="ARBA00023015"/>
    </source>
</evidence>
<dbReference type="InterPro" id="IPR007627">
    <property type="entry name" value="RNA_pol_sigma70_r2"/>
</dbReference>
<evidence type="ECO:0000256" key="3">
    <source>
        <dbReference type="ARBA" id="ARBA00023163"/>
    </source>
</evidence>
<evidence type="ECO:0000313" key="6">
    <source>
        <dbReference type="Proteomes" id="UP000317243"/>
    </source>
</evidence>
<evidence type="ECO:0000259" key="4">
    <source>
        <dbReference type="Pfam" id="PF04542"/>
    </source>
</evidence>
<dbReference type="EMBL" id="SIHI01000046">
    <property type="protein sequence ID" value="TWT41295.1"/>
    <property type="molecule type" value="Genomic_DNA"/>
</dbReference>
<organism evidence="5 6">
    <name type="scientific">Thalassoglobus neptunius</name>
    <dbReference type="NCBI Taxonomy" id="1938619"/>
    <lineage>
        <taxon>Bacteria</taxon>
        <taxon>Pseudomonadati</taxon>
        <taxon>Planctomycetota</taxon>
        <taxon>Planctomycetia</taxon>
        <taxon>Planctomycetales</taxon>
        <taxon>Planctomycetaceae</taxon>
        <taxon>Thalassoglobus</taxon>
    </lineage>
</organism>
<dbReference type="PANTHER" id="PTHR43133">
    <property type="entry name" value="RNA POLYMERASE ECF-TYPE SIGMA FACTO"/>
    <property type="match status" value="1"/>
</dbReference>
<evidence type="ECO:0000256" key="2">
    <source>
        <dbReference type="ARBA" id="ARBA00023082"/>
    </source>
</evidence>
<reference evidence="5 6" key="1">
    <citation type="submission" date="2019-02" db="EMBL/GenBank/DDBJ databases">
        <title>Deep-cultivation of Planctomycetes and their phenomic and genomic characterization uncovers novel biology.</title>
        <authorList>
            <person name="Wiegand S."/>
            <person name="Jogler M."/>
            <person name="Boedeker C."/>
            <person name="Pinto D."/>
            <person name="Vollmers J."/>
            <person name="Rivas-Marin E."/>
            <person name="Kohn T."/>
            <person name="Peeters S.H."/>
            <person name="Heuer A."/>
            <person name="Rast P."/>
            <person name="Oberbeckmann S."/>
            <person name="Bunk B."/>
            <person name="Jeske O."/>
            <person name="Meyerdierks A."/>
            <person name="Storesund J.E."/>
            <person name="Kallscheuer N."/>
            <person name="Luecker S."/>
            <person name="Lage O.M."/>
            <person name="Pohl T."/>
            <person name="Merkel B.J."/>
            <person name="Hornburger P."/>
            <person name="Mueller R.-W."/>
            <person name="Bruemmer F."/>
            <person name="Labrenz M."/>
            <person name="Spormann A.M."/>
            <person name="Op Den Camp H."/>
            <person name="Overmann J."/>
            <person name="Amann R."/>
            <person name="Jetten M.S.M."/>
            <person name="Mascher T."/>
            <person name="Medema M.H."/>
            <person name="Devos D.P."/>
            <person name="Kaster A.-K."/>
            <person name="Ovreas L."/>
            <person name="Rohde M."/>
            <person name="Galperin M.Y."/>
            <person name="Jogler C."/>
        </authorList>
    </citation>
    <scope>NUCLEOTIDE SEQUENCE [LARGE SCALE GENOMIC DNA]</scope>
    <source>
        <strain evidence="5 6">KOR42</strain>
    </source>
</reference>
<accession>A0A5C5VTR4</accession>
<protein>
    <submittedName>
        <fullName evidence="5">RNA polymerase sigma factor RpoE</fullName>
    </submittedName>
</protein>
<dbReference type="Gene3D" id="1.10.1740.10">
    <property type="match status" value="1"/>
</dbReference>
<dbReference type="SUPFAM" id="SSF88946">
    <property type="entry name" value="Sigma2 domain of RNA polymerase sigma factors"/>
    <property type="match status" value="1"/>
</dbReference>
<dbReference type="GO" id="GO:0016987">
    <property type="term" value="F:sigma factor activity"/>
    <property type="evidence" value="ECO:0007669"/>
    <property type="project" value="UniProtKB-KW"/>
</dbReference>
<dbReference type="InterPro" id="IPR013325">
    <property type="entry name" value="RNA_pol_sigma_r2"/>
</dbReference>
<keyword evidence="2" id="KW-0731">Sigma factor</keyword>
<dbReference type="AlphaFoldDB" id="A0A5C5VTR4"/>
<dbReference type="Proteomes" id="UP000317243">
    <property type="component" value="Unassembled WGS sequence"/>
</dbReference>
<keyword evidence="6" id="KW-1185">Reference proteome</keyword>
<feature type="domain" description="RNA polymerase sigma-70 region 2" evidence="4">
    <location>
        <begin position="62"/>
        <end position="118"/>
    </location>
</feature>
<dbReference type="InterPro" id="IPR039425">
    <property type="entry name" value="RNA_pol_sigma-70-like"/>
</dbReference>
<gene>
    <name evidence="5" type="ORF">KOR42_48350</name>
</gene>
<sequence>MQIVLRHFATSRGSILHAFDAWLNQCAMSSRPPDEHNSVPLAVEMARINSARSGDEDAFRQLFEHYQPTISKQMRRSSRDRVLVENLVHDVFVEAFMSLENFKGRSPFEHWLRKLAVRVG</sequence>
<name>A0A5C5VTR4_9PLAN</name>
<comment type="caution">
    <text evidence="5">The sequence shown here is derived from an EMBL/GenBank/DDBJ whole genome shotgun (WGS) entry which is preliminary data.</text>
</comment>
<keyword evidence="3" id="KW-0804">Transcription</keyword>
<dbReference type="GO" id="GO:0006352">
    <property type="term" value="P:DNA-templated transcription initiation"/>
    <property type="evidence" value="ECO:0007669"/>
    <property type="project" value="InterPro"/>
</dbReference>
<dbReference type="OrthoDB" id="9796555at2"/>